<evidence type="ECO:0000256" key="2">
    <source>
        <dbReference type="SAM" id="SignalP"/>
    </source>
</evidence>
<dbReference type="InterPro" id="IPR015943">
    <property type="entry name" value="WD40/YVTN_repeat-like_dom_sf"/>
</dbReference>
<gene>
    <name evidence="3" type="ORF">AMSG_03450</name>
</gene>
<dbReference type="Gene3D" id="2.130.10.10">
    <property type="entry name" value="YVTN repeat-like/Quinoprotein amine dehydrogenase"/>
    <property type="match status" value="2"/>
</dbReference>
<dbReference type="GeneID" id="25563051"/>
<protein>
    <submittedName>
        <fullName evidence="3">Uncharacterized protein</fullName>
    </submittedName>
</protein>
<organism evidence="3 4">
    <name type="scientific">Thecamonas trahens ATCC 50062</name>
    <dbReference type="NCBI Taxonomy" id="461836"/>
    <lineage>
        <taxon>Eukaryota</taxon>
        <taxon>Apusozoa</taxon>
        <taxon>Apusomonadida</taxon>
        <taxon>Apusomonadidae</taxon>
        <taxon>Thecamonas</taxon>
    </lineage>
</organism>
<evidence type="ECO:0000256" key="1">
    <source>
        <dbReference type="SAM" id="Phobius"/>
    </source>
</evidence>
<sequence>MSLPKTTALSSLALLVVVAILATPTALATATDVALVSPMATGTTTTTNTAPMLLRSGGADKAWSLWHKMDGLSAAYSLATQQTTVLVLGKETTSGNTVVMASTDGGSSFAAEPLFSLSPQPAAPFFMAWSSASDRIWLTAGHADPLPVPQLWMSSDGGKDFVAESVLPGLEYNATTHPLASYGRAVFGQYNTSRGAMVVRYYIGEGSSATNDALAVTADGGESWQLVDLALPALGATFARSFDTQLAVGDDTIVVSSAYRAADDSASVVCYVADLFAALESATPWISKSWQTLLPCAAASGGTATTTLVLPPNESATLSRASVDGTRLLTMLPSPGSGGALSNADWSEWTLVHTPIAGAPMVPIKLESTYVGFASTGTGCELYASNYVGGTLFAPKRVFGGVSGVSECHFRGIYTDIIEREVDARVAALPDEQVAGNVRAATPSPPPPRMVGDWLGVGTRASSYEPVVFQMKLAAPVGKDKKPPPADAVPSIDWVHQVAQIDVNCPGCRAEPYAVSSADGHIAVVADNTVYGSHDGGYAMQLELDQQFCWQLGKLVVADTTASAKASVLYASCAVPEGSTRAPFFFRAQFGSAALGSVLWTLMTVPNGLVDGVLSVEDIVFGEGPGHTANGLLLAACGIDTAPVACFYKTADSGTSWEAYTPPVFVDSRVSTVAVAGTTSVYAVYLSETPKSPQTPFIMHDVFATGASSIALPLSSAVTVPAVEMLYGTAIVLAYNGASSGDDLELHVSSDSGATWAPFNLPLSTTAKAGVVFAAVPNVGAYGTQYLLVTSSTVAGTMYLAPTAALADHPDKVPWSQAAGAPNYRITSLFPLADGFPPAPARRSPSKPALSVGAIFAIVFVVISAVGGAIAYIVKRRKGPTGGSINYTSF</sequence>
<evidence type="ECO:0000313" key="4">
    <source>
        <dbReference type="Proteomes" id="UP000054408"/>
    </source>
</evidence>
<feature type="signal peptide" evidence="2">
    <location>
        <begin position="1"/>
        <end position="28"/>
    </location>
</feature>
<reference evidence="3 4" key="1">
    <citation type="submission" date="2010-05" db="EMBL/GenBank/DDBJ databases">
        <title>The Genome Sequence of Thecamonas trahens ATCC 50062.</title>
        <authorList>
            <consortium name="The Broad Institute Genome Sequencing Platform"/>
            <person name="Russ C."/>
            <person name="Cuomo C."/>
            <person name="Shea T."/>
            <person name="Young S.K."/>
            <person name="Zeng Q."/>
            <person name="Koehrsen M."/>
            <person name="Haas B."/>
            <person name="Borodovsky M."/>
            <person name="Guigo R."/>
            <person name="Alvarado L."/>
            <person name="Berlin A."/>
            <person name="Bochicchio J."/>
            <person name="Borenstein D."/>
            <person name="Chapman S."/>
            <person name="Chen Z."/>
            <person name="Freedman E."/>
            <person name="Gellesch M."/>
            <person name="Goldberg J."/>
            <person name="Griggs A."/>
            <person name="Gujja S."/>
            <person name="Heilman E."/>
            <person name="Heiman D."/>
            <person name="Hepburn T."/>
            <person name="Howarth C."/>
            <person name="Jen D."/>
            <person name="Larson L."/>
            <person name="Mehta T."/>
            <person name="Park D."/>
            <person name="Pearson M."/>
            <person name="Roberts A."/>
            <person name="Saif S."/>
            <person name="Shenoy N."/>
            <person name="Sisk P."/>
            <person name="Stolte C."/>
            <person name="Sykes S."/>
            <person name="Thomson T."/>
            <person name="Walk T."/>
            <person name="White J."/>
            <person name="Yandava C."/>
            <person name="Burger G."/>
            <person name="Gray M.W."/>
            <person name="Holland P.W.H."/>
            <person name="King N."/>
            <person name="Lang F.B.F."/>
            <person name="Roger A.J."/>
            <person name="Ruiz-Trillo I."/>
            <person name="Lander E."/>
            <person name="Nusbaum C."/>
        </authorList>
    </citation>
    <scope>NUCLEOTIDE SEQUENCE [LARGE SCALE GENOMIC DNA]</scope>
    <source>
        <strain evidence="3 4">ATCC 50062</strain>
    </source>
</reference>
<dbReference type="EMBL" id="GL349445">
    <property type="protein sequence ID" value="KNC47026.1"/>
    <property type="molecule type" value="Genomic_DNA"/>
</dbReference>
<proteinExistence type="predicted"/>
<keyword evidence="4" id="KW-1185">Reference proteome</keyword>
<feature type="chain" id="PRO_5005537165" evidence="2">
    <location>
        <begin position="29"/>
        <end position="890"/>
    </location>
</feature>
<dbReference type="InterPro" id="IPR036278">
    <property type="entry name" value="Sialidase_sf"/>
</dbReference>
<keyword evidence="1" id="KW-0812">Transmembrane</keyword>
<feature type="transmembrane region" description="Helical" evidence="1">
    <location>
        <begin position="850"/>
        <end position="874"/>
    </location>
</feature>
<keyword evidence="1" id="KW-1133">Transmembrane helix</keyword>
<dbReference type="SUPFAM" id="SSF50939">
    <property type="entry name" value="Sialidases"/>
    <property type="match status" value="2"/>
</dbReference>
<keyword evidence="1" id="KW-0472">Membrane</keyword>
<keyword evidence="2" id="KW-0732">Signal</keyword>
<accession>A0A0L0D4K1</accession>
<evidence type="ECO:0000313" key="3">
    <source>
        <dbReference type="EMBL" id="KNC47026.1"/>
    </source>
</evidence>
<name>A0A0L0D4K1_THETB</name>
<dbReference type="RefSeq" id="XP_013759806.1">
    <property type="nucleotide sequence ID" value="XM_013904352.1"/>
</dbReference>
<dbReference type="AlphaFoldDB" id="A0A0L0D4K1"/>
<dbReference type="Proteomes" id="UP000054408">
    <property type="component" value="Unassembled WGS sequence"/>
</dbReference>